<evidence type="ECO:0000313" key="3">
    <source>
        <dbReference type="Proteomes" id="UP000471298"/>
    </source>
</evidence>
<dbReference type="InParanoid" id="A0A6N7ET15"/>
<proteinExistence type="predicted"/>
<dbReference type="AlphaFoldDB" id="A0A6N7ET15"/>
<dbReference type="PROSITE" id="PS50005">
    <property type="entry name" value="TPR"/>
    <property type="match status" value="1"/>
</dbReference>
<dbReference type="Proteomes" id="UP000471298">
    <property type="component" value="Unassembled WGS sequence"/>
</dbReference>
<keyword evidence="3" id="KW-1185">Reference proteome</keyword>
<evidence type="ECO:0000256" key="1">
    <source>
        <dbReference type="PROSITE-ProRule" id="PRU00339"/>
    </source>
</evidence>
<accession>A0A6N7ET15</accession>
<name>A0A6N7ET15_9GAMM</name>
<comment type="caution">
    <text evidence="2">The sequence shown here is derived from an EMBL/GenBank/DDBJ whole genome shotgun (WGS) entry which is preliminary data.</text>
</comment>
<organism evidence="2 3">
    <name type="scientific">Ostreibacterium oceani</name>
    <dbReference type="NCBI Taxonomy" id="2654998"/>
    <lineage>
        <taxon>Bacteria</taxon>
        <taxon>Pseudomonadati</taxon>
        <taxon>Pseudomonadota</taxon>
        <taxon>Gammaproteobacteria</taxon>
        <taxon>Cardiobacteriales</taxon>
        <taxon>Ostreibacteriaceae</taxon>
        <taxon>Ostreibacterium</taxon>
    </lineage>
</organism>
<protein>
    <submittedName>
        <fullName evidence="2">Uncharacterized protein</fullName>
    </submittedName>
</protein>
<feature type="repeat" description="TPR" evidence="1">
    <location>
        <begin position="242"/>
        <end position="275"/>
    </location>
</feature>
<reference evidence="2 3" key="1">
    <citation type="submission" date="2019-10" db="EMBL/GenBank/DDBJ databases">
        <title>Cardiobacteriales fam. a chemoheterotrophic member of the order Cardiobacteriales, and proposal of Cardiobacteriales fam. nov.</title>
        <authorList>
            <person name="Wang C."/>
        </authorList>
    </citation>
    <scope>NUCLEOTIDE SEQUENCE [LARGE SCALE GENOMIC DNA]</scope>
    <source>
        <strain evidence="2 3">ML27</strain>
    </source>
</reference>
<dbReference type="EMBL" id="WHNW01000002">
    <property type="protein sequence ID" value="MPV85691.1"/>
    <property type="molecule type" value="Genomic_DNA"/>
</dbReference>
<gene>
    <name evidence="2" type="ORF">GCU85_02925</name>
</gene>
<dbReference type="InterPro" id="IPR011990">
    <property type="entry name" value="TPR-like_helical_dom_sf"/>
</dbReference>
<evidence type="ECO:0000313" key="2">
    <source>
        <dbReference type="EMBL" id="MPV85691.1"/>
    </source>
</evidence>
<keyword evidence="1" id="KW-0802">TPR repeat</keyword>
<dbReference type="RefSeq" id="WP_152809170.1">
    <property type="nucleotide sequence ID" value="NZ_WHNW01000002.1"/>
</dbReference>
<dbReference type="InterPro" id="IPR019734">
    <property type="entry name" value="TPR_rpt"/>
</dbReference>
<dbReference type="Gene3D" id="1.25.40.10">
    <property type="entry name" value="Tetratricopeptide repeat domain"/>
    <property type="match status" value="1"/>
</dbReference>
<dbReference type="SUPFAM" id="SSF48452">
    <property type="entry name" value="TPR-like"/>
    <property type="match status" value="1"/>
</dbReference>
<sequence>MIRNLWFYFIICFTNLVAAQEHVSQEFFFQDEHCVITYEEDYPEHIENAAPFYLSCPNKALSTFISYGQGLFTVSYPKTSQVRVETGGDRNELEVTYTKNDHAWRISEIFIYRREGPDPDLPIVECRKLVDFPLDYPVMNFFDALLSDSECKTTFHIERSLDEIITCLEEQSTSGRTSSACSSFKPNYESTKRYIAYLEKYPMSAETIQQYTQMAVWLLGYELHNEAILVAANIVNYDANAAYGYFVLGRGYEALGDSAKASENYQRFVELAQSQGIDIPADIFPSDKSVLNRQGL</sequence>